<dbReference type="InterPro" id="IPR013956">
    <property type="entry name" value="E3_ubiquit_lig_Bre1"/>
</dbReference>
<evidence type="ECO:0000256" key="3">
    <source>
        <dbReference type="ARBA" id="ARBA00022771"/>
    </source>
</evidence>
<feature type="non-terminal residue" evidence="8">
    <location>
        <position position="169"/>
    </location>
</feature>
<keyword evidence="6" id="KW-0175">Coiled coil</keyword>
<dbReference type="KEGG" id="tng:GSTEN00000656G001"/>
<keyword evidence="6" id="KW-0833">Ubl conjugation pathway</keyword>
<dbReference type="EC" id="2.3.2.27" evidence="6"/>
<organism evidence="8">
    <name type="scientific">Tetraodon nigroviridis</name>
    <name type="common">Spotted green pufferfish</name>
    <name type="synonym">Chelonodon nigroviridis</name>
    <dbReference type="NCBI Taxonomy" id="99883"/>
    <lineage>
        <taxon>Eukaryota</taxon>
        <taxon>Metazoa</taxon>
        <taxon>Chordata</taxon>
        <taxon>Craniata</taxon>
        <taxon>Vertebrata</taxon>
        <taxon>Euteleostomi</taxon>
        <taxon>Actinopterygii</taxon>
        <taxon>Neopterygii</taxon>
        <taxon>Teleostei</taxon>
        <taxon>Neoteleostei</taxon>
        <taxon>Acanthomorphata</taxon>
        <taxon>Eupercaria</taxon>
        <taxon>Tetraodontiformes</taxon>
        <taxon>Tetradontoidea</taxon>
        <taxon>Tetraodontidae</taxon>
        <taxon>Tetraodon</taxon>
    </lineage>
</organism>
<keyword evidence="4 6" id="KW-0862">Zinc</keyword>
<keyword evidence="5 6" id="KW-0539">Nucleus</keyword>
<feature type="compositionally biased region" description="Basic and acidic residues" evidence="7">
    <location>
        <begin position="158"/>
        <end position="169"/>
    </location>
</feature>
<dbReference type="GO" id="GO:0033503">
    <property type="term" value="C:HULC complex"/>
    <property type="evidence" value="ECO:0007669"/>
    <property type="project" value="TreeGrafter"/>
</dbReference>
<dbReference type="GO" id="GO:0061630">
    <property type="term" value="F:ubiquitin protein ligase activity"/>
    <property type="evidence" value="ECO:0007669"/>
    <property type="project" value="UniProtKB-EC"/>
</dbReference>
<evidence type="ECO:0000313" key="8">
    <source>
        <dbReference type="EMBL" id="CAF87722.1"/>
    </source>
</evidence>
<feature type="compositionally biased region" description="Basic and acidic residues" evidence="7">
    <location>
        <begin position="23"/>
        <end position="32"/>
    </location>
</feature>
<keyword evidence="6" id="KW-0156">Chromatin regulator</keyword>
<evidence type="ECO:0000256" key="1">
    <source>
        <dbReference type="ARBA" id="ARBA00004123"/>
    </source>
</evidence>
<evidence type="ECO:0000256" key="2">
    <source>
        <dbReference type="ARBA" id="ARBA00022723"/>
    </source>
</evidence>
<dbReference type="EMBL" id="CAAE01003078">
    <property type="protein sequence ID" value="CAF87722.1"/>
    <property type="molecule type" value="Genomic_DNA"/>
</dbReference>
<comment type="caution">
    <text evidence="8">The sequence shown here is derived from an EMBL/GenBank/DDBJ whole genome shotgun (WGS) entry which is preliminary data.</text>
</comment>
<keyword evidence="3 6" id="KW-0863">Zinc-finger</keyword>
<feature type="non-terminal residue" evidence="8">
    <location>
        <position position="1"/>
    </location>
</feature>
<dbReference type="GO" id="GO:0005634">
    <property type="term" value="C:nucleus"/>
    <property type="evidence" value="ECO:0007669"/>
    <property type="project" value="UniProtKB-SubCell"/>
</dbReference>
<sequence>SQRMSGQKRPADPSSASSSGGPPEKRREREGEDGGPGVSSAAGGSTAVETVIKLGGVSNSEEQDIKALQVKNRKLGESLDQRQVIEDELRERIERLETRQATDDASLLILNRYWNQFDENIKLISRRYDQANSEPEKSLFSEGRSLKPETPESDGDSNQERAKDRGKGH</sequence>
<dbReference type="PANTHER" id="PTHR23163">
    <property type="entry name" value="RING FINGER PROTEIN-RELATED"/>
    <property type="match status" value="1"/>
</dbReference>
<comment type="catalytic activity">
    <reaction evidence="6">
        <text>S-ubiquitinyl-[E2 ubiquitin-conjugating enzyme]-L-cysteine + [acceptor protein]-L-lysine = [E2 ubiquitin-conjugating enzyme]-L-cysteine + N(6)-ubiquitinyl-[acceptor protein]-L-lysine.</text>
        <dbReference type="EC" id="2.3.2.27"/>
    </reaction>
</comment>
<comment type="similarity">
    <text evidence="6">Belongs to the BRE1 family.</text>
</comment>
<dbReference type="PANTHER" id="PTHR23163:SF2">
    <property type="entry name" value="E3 UBIQUITIN-PROTEIN LIGASE BRE1A"/>
    <property type="match status" value="1"/>
</dbReference>
<dbReference type="UniPathway" id="UPA00143"/>
<feature type="region of interest" description="Disordered" evidence="7">
    <location>
        <begin position="129"/>
        <end position="169"/>
    </location>
</feature>
<dbReference type="GO" id="GO:0008270">
    <property type="term" value="F:zinc ion binding"/>
    <property type="evidence" value="ECO:0007669"/>
    <property type="project" value="UniProtKB-KW"/>
</dbReference>
<proteinExistence type="inferred from homology"/>
<dbReference type="OrthoDB" id="10266039at2759"/>
<feature type="compositionally biased region" description="Low complexity" evidence="7">
    <location>
        <begin position="12"/>
        <end position="22"/>
    </location>
</feature>
<comment type="pathway">
    <text evidence="6">Protein modification; protein ubiquitination.</text>
</comment>
<gene>
    <name evidence="8" type="ORF">GSTENG00000656001</name>
</gene>
<evidence type="ECO:0000256" key="7">
    <source>
        <dbReference type="SAM" id="MobiDB-lite"/>
    </source>
</evidence>
<evidence type="ECO:0000256" key="6">
    <source>
        <dbReference type="RuleBase" id="RU365038"/>
    </source>
</evidence>
<feature type="region of interest" description="Disordered" evidence="7">
    <location>
        <begin position="1"/>
        <end position="46"/>
    </location>
</feature>
<keyword evidence="6" id="KW-0808">Transferase</keyword>
<dbReference type="GO" id="GO:0016567">
    <property type="term" value="P:protein ubiquitination"/>
    <property type="evidence" value="ECO:0007669"/>
    <property type="project" value="UniProtKB-UniRule"/>
</dbReference>
<accession>Q4THB0</accession>
<dbReference type="AlphaFoldDB" id="Q4THB0"/>
<keyword evidence="2 6" id="KW-0479">Metal-binding</keyword>
<reference evidence="8" key="2">
    <citation type="submission" date="2004-02" db="EMBL/GenBank/DDBJ databases">
        <authorList>
            <consortium name="Genoscope"/>
            <consortium name="Whitehead Institute Centre for Genome Research"/>
        </authorList>
    </citation>
    <scope>NUCLEOTIDE SEQUENCE</scope>
</reference>
<feature type="compositionally biased region" description="Basic and acidic residues" evidence="7">
    <location>
        <begin position="129"/>
        <end position="150"/>
    </location>
</feature>
<name>Q4THB0_TETNG</name>
<comment type="subcellular location">
    <subcellularLocation>
        <location evidence="1 6">Nucleus</location>
    </subcellularLocation>
</comment>
<reference evidence="8" key="1">
    <citation type="journal article" date="2004" name="Nature">
        <title>Genome duplication in the teleost fish Tetraodon nigroviridis reveals the early vertebrate proto-karyotype.</title>
        <authorList>
            <person name="Jaillon O."/>
            <person name="Aury J.-M."/>
            <person name="Brunet F."/>
            <person name="Petit J.-L."/>
            <person name="Stange-Thomann N."/>
            <person name="Mauceli E."/>
            <person name="Bouneau L."/>
            <person name="Fischer C."/>
            <person name="Ozouf-Costaz C."/>
            <person name="Bernot A."/>
            <person name="Nicaud S."/>
            <person name="Jaffe D."/>
            <person name="Fisher S."/>
            <person name="Lutfalla G."/>
            <person name="Dossat C."/>
            <person name="Segurens B."/>
            <person name="Dasilva C."/>
            <person name="Salanoubat M."/>
            <person name="Levy M."/>
            <person name="Boudet N."/>
            <person name="Castellano S."/>
            <person name="Anthouard V."/>
            <person name="Jubin C."/>
            <person name="Castelli V."/>
            <person name="Katinka M."/>
            <person name="Vacherie B."/>
            <person name="Biemont C."/>
            <person name="Skalli Z."/>
            <person name="Cattolico L."/>
            <person name="Poulain J."/>
            <person name="De Berardinis V."/>
            <person name="Cruaud C."/>
            <person name="Duprat S."/>
            <person name="Brottier P."/>
            <person name="Coutanceau J.-P."/>
            <person name="Gouzy J."/>
            <person name="Parra G."/>
            <person name="Lardier G."/>
            <person name="Chapple C."/>
            <person name="McKernan K.J."/>
            <person name="McEwan P."/>
            <person name="Bosak S."/>
            <person name="Kellis M."/>
            <person name="Volff J.-N."/>
            <person name="Guigo R."/>
            <person name="Zody M.C."/>
            <person name="Mesirov J."/>
            <person name="Lindblad-Toh K."/>
            <person name="Birren B."/>
            <person name="Nusbaum C."/>
            <person name="Kahn D."/>
            <person name="Robinson-Rechavi M."/>
            <person name="Laudet V."/>
            <person name="Schachter V."/>
            <person name="Quetier F."/>
            <person name="Saurin W."/>
            <person name="Scarpelli C."/>
            <person name="Wincker P."/>
            <person name="Lander E.S."/>
            <person name="Weissenbach J."/>
            <person name="Roest Crollius H."/>
        </authorList>
    </citation>
    <scope>NUCLEOTIDE SEQUENCE [LARGE SCALE GENOMIC DNA]</scope>
</reference>
<evidence type="ECO:0000256" key="5">
    <source>
        <dbReference type="ARBA" id="ARBA00023242"/>
    </source>
</evidence>
<evidence type="ECO:0000256" key="4">
    <source>
        <dbReference type="ARBA" id="ARBA00022833"/>
    </source>
</evidence>
<dbReference type="GO" id="GO:0006325">
    <property type="term" value="P:chromatin organization"/>
    <property type="evidence" value="ECO:0007669"/>
    <property type="project" value="UniProtKB-KW"/>
</dbReference>
<protein>
    <recommendedName>
        <fullName evidence="6">E3 ubiquitin protein ligase</fullName>
        <ecNumber evidence="6">2.3.2.27</ecNumber>
    </recommendedName>
</protein>